<organism evidence="1 2">
    <name type="scientific">Stylosanthes scabra</name>
    <dbReference type="NCBI Taxonomy" id="79078"/>
    <lineage>
        <taxon>Eukaryota</taxon>
        <taxon>Viridiplantae</taxon>
        <taxon>Streptophyta</taxon>
        <taxon>Embryophyta</taxon>
        <taxon>Tracheophyta</taxon>
        <taxon>Spermatophyta</taxon>
        <taxon>Magnoliopsida</taxon>
        <taxon>eudicotyledons</taxon>
        <taxon>Gunneridae</taxon>
        <taxon>Pentapetalae</taxon>
        <taxon>rosids</taxon>
        <taxon>fabids</taxon>
        <taxon>Fabales</taxon>
        <taxon>Fabaceae</taxon>
        <taxon>Papilionoideae</taxon>
        <taxon>50 kb inversion clade</taxon>
        <taxon>dalbergioids sensu lato</taxon>
        <taxon>Dalbergieae</taxon>
        <taxon>Pterocarpus clade</taxon>
        <taxon>Stylosanthes</taxon>
    </lineage>
</organism>
<comment type="caution">
    <text evidence="1">The sequence shown here is derived from an EMBL/GenBank/DDBJ whole genome shotgun (WGS) entry which is preliminary data.</text>
</comment>
<evidence type="ECO:0000313" key="1">
    <source>
        <dbReference type="EMBL" id="MED6186189.1"/>
    </source>
</evidence>
<evidence type="ECO:0000313" key="2">
    <source>
        <dbReference type="Proteomes" id="UP001341840"/>
    </source>
</evidence>
<reference evidence="1 2" key="1">
    <citation type="journal article" date="2023" name="Plants (Basel)">
        <title>Bridging the Gap: Combining Genomics and Transcriptomics Approaches to Understand Stylosanthes scabra, an Orphan Legume from the Brazilian Caatinga.</title>
        <authorList>
            <person name="Ferreira-Neto J.R.C."/>
            <person name="da Silva M.D."/>
            <person name="Binneck E."/>
            <person name="de Melo N.F."/>
            <person name="da Silva R.H."/>
            <person name="de Melo A.L.T.M."/>
            <person name="Pandolfi V."/>
            <person name="Bustamante F.O."/>
            <person name="Brasileiro-Vidal A.C."/>
            <person name="Benko-Iseppon A.M."/>
        </authorList>
    </citation>
    <scope>NUCLEOTIDE SEQUENCE [LARGE SCALE GENOMIC DNA]</scope>
    <source>
        <tissue evidence="1">Leaves</tissue>
    </source>
</reference>
<sequence length="109" mass="12565">MSLPSSLKDVAIELLQRLASWVIQVQEKLFDTLARKRGIQGDSINNARVDKDAYDRITEEEIKGLTMTNPHSGGWREDPREMLTKQGKELWLLCLKILIETLAHFFLKL</sequence>
<proteinExistence type="predicted"/>
<keyword evidence="2" id="KW-1185">Reference proteome</keyword>
<dbReference type="Proteomes" id="UP001341840">
    <property type="component" value="Unassembled WGS sequence"/>
</dbReference>
<accession>A0ABU6WLG8</accession>
<name>A0ABU6WLG8_9FABA</name>
<gene>
    <name evidence="1" type="ORF">PIB30_064330</name>
</gene>
<dbReference type="EMBL" id="JASCZI010181868">
    <property type="protein sequence ID" value="MED6186189.1"/>
    <property type="molecule type" value="Genomic_DNA"/>
</dbReference>
<protein>
    <submittedName>
        <fullName evidence="1">Uncharacterized protein</fullName>
    </submittedName>
</protein>